<dbReference type="EMBL" id="JAOYFB010000001">
    <property type="protein sequence ID" value="KAK4002172.1"/>
    <property type="molecule type" value="Genomic_DNA"/>
</dbReference>
<proteinExistence type="predicted"/>
<name>A0ABQ9YNM7_9CRUS</name>
<accession>A0ABQ9YNM7</accession>
<organism evidence="1 2">
    <name type="scientific">Daphnia magna</name>
    <dbReference type="NCBI Taxonomy" id="35525"/>
    <lineage>
        <taxon>Eukaryota</taxon>
        <taxon>Metazoa</taxon>
        <taxon>Ecdysozoa</taxon>
        <taxon>Arthropoda</taxon>
        <taxon>Crustacea</taxon>
        <taxon>Branchiopoda</taxon>
        <taxon>Diplostraca</taxon>
        <taxon>Cladocera</taxon>
        <taxon>Anomopoda</taxon>
        <taxon>Daphniidae</taxon>
        <taxon>Daphnia</taxon>
    </lineage>
</organism>
<protein>
    <submittedName>
        <fullName evidence="1">Uncharacterized protein</fullName>
    </submittedName>
</protein>
<dbReference type="Proteomes" id="UP001234178">
    <property type="component" value="Unassembled WGS sequence"/>
</dbReference>
<keyword evidence="2" id="KW-1185">Reference proteome</keyword>
<reference evidence="1 2" key="1">
    <citation type="journal article" date="2023" name="Nucleic Acids Res.">
        <title>The hologenome of Daphnia magna reveals possible DNA methylation and microbiome-mediated evolution of the host genome.</title>
        <authorList>
            <person name="Chaturvedi A."/>
            <person name="Li X."/>
            <person name="Dhandapani V."/>
            <person name="Marshall H."/>
            <person name="Kissane S."/>
            <person name="Cuenca-Cambronero M."/>
            <person name="Asole G."/>
            <person name="Calvet F."/>
            <person name="Ruiz-Romero M."/>
            <person name="Marangio P."/>
            <person name="Guigo R."/>
            <person name="Rago D."/>
            <person name="Mirbahai L."/>
            <person name="Eastwood N."/>
            <person name="Colbourne J.K."/>
            <person name="Zhou J."/>
            <person name="Mallon E."/>
            <person name="Orsini L."/>
        </authorList>
    </citation>
    <scope>NUCLEOTIDE SEQUENCE [LARGE SCALE GENOMIC DNA]</scope>
    <source>
        <strain evidence="1">LRV0_1</strain>
    </source>
</reference>
<sequence length="90" mass="10382">MSFKLGRVKCDRKRESWGGGIKCILEQLLQRQRKTSVGGALHHQTTNRAHFLPLKILFAKTTVLLKDRTEICSQPEMTQKEPTAYYVIDH</sequence>
<gene>
    <name evidence="1" type="ORF">OUZ56_004018</name>
</gene>
<evidence type="ECO:0000313" key="1">
    <source>
        <dbReference type="EMBL" id="KAK4002172.1"/>
    </source>
</evidence>
<comment type="caution">
    <text evidence="1">The sequence shown here is derived from an EMBL/GenBank/DDBJ whole genome shotgun (WGS) entry which is preliminary data.</text>
</comment>
<evidence type="ECO:0000313" key="2">
    <source>
        <dbReference type="Proteomes" id="UP001234178"/>
    </source>
</evidence>